<proteinExistence type="predicted"/>
<dbReference type="Proteomes" id="UP000812013">
    <property type="component" value="Unassembled WGS sequence"/>
</dbReference>
<protein>
    <submittedName>
        <fullName evidence="3">Dynein regulation protein LC7</fullName>
    </submittedName>
</protein>
<dbReference type="InterPro" id="IPR004942">
    <property type="entry name" value="Roadblock/LAMTOR2_dom"/>
</dbReference>
<sequence length="141" mass="14603">MVAEVRTLRDRVVGVTDVVVASVDGLLITADTDDTAEPESLAALTAATLNIARRAGSMTSRGMLHHTVSRFTDGYLVTHTLGEMALIGVLGDAGMDISRLHTEAQASAQRITTLLTDPSADAPAPGDGSAGQTDGTEEGER</sequence>
<dbReference type="EMBL" id="WTFF01000013">
    <property type="protein sequence ID" value="MBW5481069.1"/>
    <property type="molecule type" value="Genomic_DNA"/>
</dbReference>
<dbReference type="SUPFAM" id="SSF103196">
    <property type="entry name" value="Roadblock/LC7 domain"/>
    <property type="match status" value="1"/>
</dbReference>
<evidence type="ECO:0000313" key="4">
    <source>
        <dbReference type="Proteomes" id="UP000812013"/>
    </source>
</evidence>
<keyword evidence="4" id="KW-1185">Reference proteome</keyword>
<reference evidence="3 4" key="1">
    <citation type="submission" date="2019-12" db="EMBL/GenBank/DDBJ databases">
        <title>Genome sequence of Streptomyces bambusae.</title>
        <authorList>
            <person name="Bansal K."/>
            <person name="Choksket S."/>
            <person name="Korpole S."/>
            <person name="Patil P.B."/>
        </authorList>
    </citation>
    <scope>NUCLEOTIDE SEQUENCE [LARGE SCALE GENOMIC DNA]</scope>
    <source>
        <strain evidence="3 4">SK60</strain>
    </source>
</reference>
<feature type="compositionally biased region" description="Low complexity" evidence="1">
    <location>
        <begin position="117"/>
        <end position="131"/>
    </location>
</feature>
<name>A0ABS6Z015_9ACTN</name>
<evidence type="ECO:0000313" key="3">
    <source>
        <dbReference type="EMBL" id="MBW5481069.1"/>
    </source>
</evidence>
<accession>A0ABS6Z015</accession>
<gene>
    <name evidence="3" type="ORF">GPJ59_04000</name>
</gene>
<dbReference type="SMART" id="SM00960">
    <property type="entry name" value="Robl_LC7"/>
    <property type="match status" value="1"/>
</dbReference>
<feature type="domain" description="Roadblock/LAMTOR2" evidence="2">
    <location>
        <begin position="2"/>
        <end position="91"/>
    </location>
</feature>
<feature type="region of interest" description="Disordered" evidence="1">
    <location>
        <begin position="114"/>
        <end position="141"/>
    </location>
</feature>
<comment type="caution">
    <text evidence="3">The sequence shown here is derived from an EMBL/GenBank/DDBJ whole genome shotgun (WGS) entry which is preliminary data.</text>
</comment>
<dbReference type="InterPro" id="IPR053141">
    <property type="entry name" value="Mycobact_SerProt_Inhib_Rv3364c"/>
</dbReference>
<dbReference type="Gene3D" id="3.30.450.30">
    <property type="entry name" value="Dynein light chain 2a, cytoplasmic"/>
    <property type="match status" value="1"/>
</dbReference>
<evidence type="ECO:0000256" key="1">
    <source>
        <dbReference type="SAM" id="MobiDB-lite"/>
    </source>
</evidence>
<dbReference type="PANTHER" id="PTHR36222">
    <property type="entry name" value="SERINE PROTEASE INHIBITOR RV3364C"/>
    <property type="match status" value="1"/>
</dbReference>
<evidence type="ECO:0000259" key="2">
    <source>
        <dbReference type="SMART" id="SM00960"/>
    </source>
</evidence>
<dbReference type="PANTHER" id="PTHR36222:SF1">
    <property type="entry name" value="SERINE PROTEASE INHIBITOR RV3364C"/>
    <property type="match status" value="1"/>
</dbReference>
<organism evidence="3 4">
    <name type="scientific">Streptomyces bambusae</name>
    <dbReference type="NCBI Taxonomy" id="1550616"/>
    <lineage>
        <taxon>Bacteria</taxon>
        <taxon>Bacillati</taxon>
        <taxon>Actinomycetota</taxon>
        <taxon>Actinomycetes</taxon>
        <taxon>Kitasatosporales</taxon>
        <taxon>Streptomycetaceae</taxon>
        <taxon>Streptomyces</taxon>
    </lineage>
</organism>
<dbReference type="Pfam" id="PF03259">
    <property type="entry name" value="Robl_LC7"/>
    <property type="match status" value="1"/>
</dbReference>